<dbReference type="PANTHER" id="PTHR13555">
    <property type="entry name" value="C2H2 ZINC FINGER CGI-62-RELATED"/>
    <property type="match status" value="1"/>
</dbReference>
<organism evidence="2 3">
    <name type="scientific">Macrostomum lignano</name>
    <dbReference type="NCBI Taxonomy" id="282301"/>
    <lineage>
        <taxon>Eukaryota</taxon>
        <taxon>Metazoa</taxon>
        <taxon>Spiralia</taxon>
        <taxon>Lophotrochozoa</taxon>
        <taxon>Platyhelminthes</taxon>
        <taxon>Rhabditophora</taxon>
        <taxon>Macrostomorpha</taxon>
        <taxon>Macrostomida</taxon>
        <taxon>Macrostomidae</taxon>
        <taxon>Macrostomum</taxon>
    </lineage>
</organism>
<sequence>ILSMAQRRRIFSALMSNLKSKEERSRPSFFVKAALKEIKGCSRRILIIIKTGKMDQQEDSEATVDLKQTFCFDFLSGPETTEAASHSNQSNRTDIMKKYLVYMELPKIRIGDYRKSSCVSGNVIRFHFLLRIARDEENMVLRLQPIKAYKTPVVNFAVIHRPFLDDDSAKGPIPKSPGVRSPLINYEGEETSPGVPDSRTDDIIEDFQSDKAQAPSVDDEQKQQGQRRSSDASIGKSQPKLKESPKRRSSQASIDKDKVQQKSSESPKRRSSQASIEKDKVQQKSSESPKRRSSQASIDKAQQEQAKSPQKHSSSEKTQTQPSESPKRRSSQASTDEQQRLEVEAPVRRPSQTSLDQSKMASVDQRRSSQSSTGAQQQRFEVEAPVRRPSQASEDLLHQAGAARQQESQTSSENRQSQVPETSQQRPVQGILAESPKKARLEIESPTPRQDISPARLLSDDNATTRTDTTGRQKQRRPKKYFVYCEIPKILLGDYRNSSVICSEIIHAHFLMKIAKDEESNQPRLKPIKRYHRPKVNFAVIHRSLLVDDDAIGPIPRSPNVRSPMIREDEPEEEDDVPPDNVMHATMGFCYGRLPRSKYELITQWSLVNGDGGGPPLPELVLSKADV</sequence>
<feature type="compositionally biased region" description="Polar residues" evidence="1">
    <location>
        <begin position="303"/>
        <end position="324"/>
    </location>
</feature>
<feature type="non-terminal residue" evidence="2">
    <location>
        <position position="1"/>
    </location>
</feature>
<dbReference type="PANTHER" id="PTHR13555:SF68">
    <property type="entry name" value="ZINC FINGER PROTEIN 474"/>
    <property type="match status" value="1"/>
</dbReference>
<feature type="compositionally biased region" description="Basic and acidic residues" evidence="1">
    <location>
        <begin position="337"/>
        <end position="347"/>
    </location>
</feature>
<comment type="caution">
    <text evidence="2">The sequence shown here is derived from an EMBL/GenBank/DDBJ whole genome shotgun (WGS) entry which is preliminary data.</text>
</comment>
<keyword evidence="3" id="KW-1185">Reference proteome</keyword>
<feature type="compositionally biased region" description="Basic and acidic residues" evidence="1">
    <location>
        <begin position="254"/>
        <end position="268"/>
    </location>
</feature>
<gene>
    <name evidence="2" type="ORF">BOX15_Mlig032993g1</name>
</gene>
<accession>A0A267F0X0</accession>
<dbReference type="EMBL" id="NIVC01001484">
    <property type="protein sequence ID" value="PAA67425.1"/>
    <property type="molecule type" value="Genomic_DNA"/>
</dbReference>
<feature type="compositionally biased region" description="Polar residues" evidence="1">
    <location>
        <begin position="368"/>
        <end position="379"/>
    </location>
</feature>
<feature type="region of interest" description="Disordered" evidence="1">
    <location>
        <begin position="166"/>
        <end position="477"/>
    </location>
</feature>
<feature type="compositionally biased region" description="Acidic residues" evidence="1">
    <location>
        <begin position="569"/>
        <end position="578"/>
    </location>
</feature>
<feature type="compositionally biased region" description="Basic and acidic residues" evidence="1">
    <location>
        <begin position="276"/>
        <end position="290"/>
    </location>
</feature>
<evidence type="ECO:0000256" key="1">
    <source>
        <dbReference type="SAM" id="MobiDB-lite"/>
    </source>
</evidence>
<dbReference type="Proteomes" id="UP000215902">
    <property type="component" value="Unassembled WGS sequence"/>
</dbReference>
<name>A0A267F0X0_9PLAT</name>
<proteinExistence type="predicted"/>
<feature type="compositionally biased region" description="Polar residues" evidence="1">
    <location>
        <begin position="350"/>
        <end position="360"/>
    </location>
</feature>
<feature type="compositionally biased region" description="Polar residues" evidence="1">
    <location>
        <begin position="405"/>
        <end position="427"/>
    </location>
</feature>
<reference evidence="2 3" key="1">
    <citation type="submission" date="2017-06" db="EMBL/GenBank/DDBJ databases">
        <title>A platform for efficient transgenesis in Macrostomum lignano, a flatworm model organism for stem cell research.</title>
        <authorList>
            <person name="Berezikov E."/>
        </authorList>
    </citation>
    <scope>NUCLEOTIDE SEQUENCE [LARGE SCALE GENOMIC DNA]</scope>
    <source>
        <strain evidence="2">DV1</strain>
        <tissue evidence="2">Whole organism</tissue>
    </source>
</reference>
<evidence type="ECO:0000313" key="2">
    <source>
        <dbReference type="EMBL" id="PAA67425.1"/>
    </source>
</evidence>
<feature type="compositionally biased region" description="Polar residues" evidence="1">
    <location>
        <begin position="461"/>
        <end position="472"/>
    </location>
</feature>
<feature type="compositionally biased region" description="Polar residues" evidence="1">
    <location>
        <begin position="223"/>
        <end position="236"/>
    </location>
</feature>
<dbReference type="InterPro" id="IPR026319">
    <property type="entry name" value="ZC2HC1A/B-like"/>
</dbReference>
<evidence type="ECO:0000313" key="3">
    <source>
        <dbReference type="Proteomes" id="UP000215902"/>
    </source>
</evidence>
<protein>
    <submittedName>
        <fullName evidence="2">Uncharacterized protein</fullName>
    </submittedName>
</protein>
<feature type="region of interest" description="Disordered" evidence="1">
    <location>
        <begin position="557"/>
        <end position="580"/>
    </location>
</feature>
<dbReference type="AlphaFoldDB" id="A0A267F0X0"/>